<reference evidence="3 4" key="1">
    <citation type="submission" date="2021-06" db="EMBL/GenBank/DDBJ databases">
        <authorList>
            <person name="Palmer J.M."/>
        </authorList>
    </citation>
    <scope>NUCLEOTIDE SEQUENCE [LARGE SCALE GENOMIC DNA]</scope>
    <source>
        <strain evidence="3 4">XC_2019</strain>
        <tissue evidence="3">Muscle</tissue>
    </source>
</reference>
<gene>
    <name evidence="3" type="ORF">XENOCAPTIV_015617</name>
</gene>
<evidence type="ECO:0000256" key="2">
    <source>
        <dbReference type="SAM" id="Phobius"/>
    </source>
</evidence>
<feature type="compositionally biased region" description="Low complexity" evidence="1">
    <location>
        <begin position="25"/>
        <end position="35"/>
    </location>
</feature>
<dbReference type="EMBL" id="JAHRIN010020039">
    <property type="protein sequence ID" value="MEQ2198623.1"/>
    <property type="molecule type" value="Genomic_DNA"/>
</dbReference>
<dbReference type="Proteomes" id="UP001434883">
    <property type="component" value="Unassembled WGS sequence"/>
</dbReference>
<keyword evidence="2" id="KW-0472">Membrane</keyword>
<name>A0ABV0QSV5_9TELE</name>
<sequence>SHKHHSGHGVPQPHGAAEDGRRSSRPSSSSSPSPGGERKGLCTHLSIQLCKSPGRDVKAGEDHSFAVFAPKLWSSSPAELRSITEISVSLILNIFIIPDVLLMWMLVAGQ</sequence>
<proteinExistence type="predicted"/>
<accession>A0ABV0QSV5</accession>
<feature type="transmembrane region" description="Helical" evidence="2">
    <location>
        <begin position="86"/>
        <end position="107"/>
    </location>
</feature>
<feature type="non-terminal residue" evidence="3">
    <location>
        <position position="1"/>
    </location>
</feature>
<keyword evidence="2" id="KW-0812">Transmembrane</keyword>
<feature type="region of interest" description="Disordered" evidence="1">
    <location>
        <begin position="1"/>
        <end position="40"/>
    </location>
</feature>
<keyword evidence="2" id="KW-1133">Transmembrane helix</keyword>
<evidence type="ECO:0000313" key="4">
    <source>
        <dbReference type="Proteomes" id="UP001434883"/>
    </source>
</evidence>
<keyword evidence="4" id="KW-1185">Reference proteome</keyword>
<protein>
    <submittedName>
        <fullName evidence="3">Uncharacterized protein</fullName>
    </submittedName>
</protein>
<comment type="caution">
    <text evidence="3">The sequence shown here is derived from an EMBL/GenBank/DDBJ whole genome shotgun (WGS) entry which is preliminary data.</text>
</comment>
<evidence type="ECO:0000313" key="3">
    <source>
        <dbReference type="EMBL" id="MEQ2198623.1"/>
    </source>
</evidence>
<evidence type="ECO:0000256" key="1">
    <source>
        <dbReference type="SAM" id="MobiDB-lite"/>
    </source>
</evidence>
<organism evidence="3 4">
    <name type="scientific">Xenoophorus captivus</name>
    <dbReference type="NCBI Taxonomy" id="1517983"/>
    <lineage>
        <taxon>Eukaryota</taxon>
        <taxon>Metazoa</taxon>
        <taxon>Chordata</taxon>
        <taxon>Craniata</taxon>
        <taxon>Vertebrata</taxon>
        <taxon>Euteleostomi</taxon>
        <taxon>Actinopterygii</taxon>
        <taxon>Neopterygii</taxon>
        <taxon>Teleostei</taxon>
        <taxon>Neoteleostei</taxon>
        <taxon>Acanthomorphata</taxon>
        <taxon>Ovalentaria</taxon>
        <taxon>Atherinomorphae</taxon>
        <taxon>Cyprinodontiformes</taxon>
        <taxon>Goodeidae</taxon>
        <taxon>Xenoophorus</taxon>
    </lineage>
</organism>